<keyword evidence="2" id="KW-1185">Reference proteome</keyword>
<organism evidence="1 2">
    <name type="scientific">Brachionus calyciflorus</name>
    <dbReference type="NCBI Taxonomy" id="104777"/>
    <lineage>
        <taxon>Eukaryota</taxon>
        <taxon>Metazoa</taxon>
        <taxon>Spiralia</taxon>
        <taxon>Gnathifera</taxon>
        <taxon>Rotifera</taxon>
        <taxon>Eurotatoria</taxon>
        <taxon>Monogononta</taxon>
        <taxon>Pseudotrocha</taxon>
        <taxon>Ploima</taxon>
        <taxon>Brachionidae</taxon>
        <taxon>Brachionus</taxon>
    </lineage>
</organism>
<sequence>MSQNKFTLGTIHKSKNKRSVLPKAEVIQLYINNSAIGNKTKIKQVLPKFSNNEILNHINSNSAPQQINNLNETVDANPNDSNKTSTINKKSIKETKKINLVNSVLSEQDNGFDYTIKNKQNVLINLAREFFLDCKQRLDTKSFHILLTYLSDYDLKKVTYQNDEELKNLICKIYDLIKLDRNLCNKFSAFLISETALQFNLITEAIQHEKTYEFFQKLELMIPNKAAFKKLLQSIISLSNFSSEIDTTVSKIDYIKSKVKSVTKNNALINFDLDFLFDQRNANLEPVYEKISLVESREPKELRENDKEYRQQDEEYIDLTTSFTNNINKKSTKITKNKASKISKKN</sequence>
<dbReference type="OrthoDB" id="10475665at2759"/>
<proteinExistence type="predicted"/>
<gene>
    <name evidence="1" type="ORF">OXX778_LOCUS10411</name>
</gene>
<dbReference type="AlphaFoldDB" id="A0A813Y9C6"/>
<protein>
    <submittedName>
        <fullName evidence="1">Uncharacterized protein</fullName>
    </submittedName>
</protein>
<dbReference type="Proteomes" id="UP000663879">
    <property type="component" value="Unassembled WGS sequence"/>
</dbReference>
<evidence type="ECO:0000313" key="1">
    <source>
        <dbReference type="EMBL" id="CAF0880957.1"/>
    </source>
</evidence>
<dbReference type="EMBL" id="CAJNOC010001646">
    <property type="protein sequence ID" value="CAF0880957.1"/>
    <property type="molecule type" value="Genomic_DNA"/>
</dbReference>
<accession>A0A813Y9C6</accession>
<comment type="caution">
    <text evidence="1">The sequence shown here is derived from an EMBL/GenBank/DDBJ whole genome shotgun (WGS) entry which is preliminary data.</text>
</comment>
<evidence type="ECO:0000313" key="2">
    <source>
        <dbReference type="Proteomes" id="UP000663879"/>
    </source>
</evidence>
<reference evidence="1" key="1">
    <citation type="submission" date="2021-02" db="EMBL/GenBank/DDBJ databases">
        <authorList>
            <person name="Nowell W R."/>
        </authorList>
    </citation>
    <scope>NUCLEOTIDE SEQUENCE</scope>
    <source>
        <strain evidence="1">Ploen Becks lab</strain>
    </source>
</reference>
<name>A0A813Y9C6_9BILA</name>